<evidence type="ECO:0000256" key="1">
    <source>
        <dbReference type="ARBA" id="ARBA00023015"/>
    </source>
</evidence>
<evidence type="ECO:0008006" key="8">
    <source>
        <dbReference type="Google" id="ProtNLM"/>
    </source>
</evidence>
<evidence type="ECO:0000256" key="4">
    <source>
        <dbReference type="ARBA" id="ARBA00023242"/>
    </source>
</evidence>
<dbReference type="InterPro" id="IPR046955">
    <property type="entry name" value="PHR1-like"/>
</dbReference>
<reference evidence="6" key="1">
    <citation type="submission" date="2013-04" db="UniProtKB">
        <authorList>
            <consortium name="EnsemblPlants"/>
        </authorList>
    </citation>
    <scope>IDENTIFICATION</scope>
</reference>
<dbReference type="Proteomes" id="UP000006038">
    <property type="component" value="Unassembled WGS sequence"/>
</dbReference>
<evidence type="ECO:0000256" key="5">
    <source>
        <dbReference type="SAM" id="MobiDB-lite"/>
    </source>
</evidence>
<keyword evidence="7" id="KW-1185">Reference proteome</keyword>
<evidence type="ECO:0000256" key="2">
    <source>
        <dbReference type="ARBA" id="ARBA00023125"/>
    </source>
</evidence>
<dbReference type="NCBIfam" id="TIGR01557">
    <property type="entry name" value="myb_SHAQKYF"/>
    <property type="match status" value="1"/>
</dbReference>
<dbReference type="eggNOG" id="ENOG502RM8S">
    <property type="taxonomic scope" value="Eukaryota"/>
</dbReference>
<dbReference type="InterPro" id="IPR006447">
    <property type="entry name" value="Myb_dom_plants"/>
</dbReference>
<dbReference type="SUPFAM" id="SSF46689">
    <property type="entry name" value="Homeodomain-like"/>
    <property type="match status" value="1"/>
</dbReference>
<dbReference type="Gene3D" id="1.10.10.60">
    <property type="entry name" value="Homeodomain-like"/>
    <property type="match status" value="1"/>
</dbReference>
<keyword evidence="3" id="KW-0804">Transcription</keyword>
<keyword evidence="2" id="KW-0238">DNA-binding</keyword>
<dbReference type="GO" id="GO:0003677">
    <property type="term" value="F:DNA binding"/>
    <property type="evidence" value="ECO:0007669"/>
    <property type="project" value="UniProtKB-KW"/>
</dbReference>
<dbReference type="AlphaFoldDB" id="J3LFR9"/>
<dbReference type="InterPro" id="IPR009057">
    <property type="entry name" value="Homeodomain-like_sf"/>
</dbReference>
<accession>J3LFR9</accession>
<evidence type="ECO:0000313" key="6">
    <source>
        <dbReference type="EnsemblPlants" id="OB02G34860.1"/>
    </source>
</evidence>
<evidence type="ECO:0000313" key="7">
    <source>
        <dbReference type="Proteomes" id="UP000006038"/>
    </source>
</evidence>
<keyword evidence="4" id="KW-0539">Nucleus</keyword>
<dbReference type="PANTHER" id="PTHR31314">
    <property type="entry name" value="MYB FAMILY TRANSCRIPTION FACTOR PHL7-LIKE"/>
    <property type="match status" value="1"/>
</dbReference>
<feature type="region of interest" description="Disordered" evidence="5">
    <location>
        <begin position="117"/>
        <end position="142"/>
    </location>
</feature>
<protein>
    <recommendedName>
        <fullName evidence="8">HTH myb-type domain-containing protein</fullName>
    </recommendedName>
</protein>
<evidence type="ECO:0000256" key="3">
    <source>
        <dbReference type="ARBA" id="ARBA00023163"/>
    </source>
</evidence>
<dbReference type="OMA" id="ITECLRW"/>
<sequence length="299" mass="32783">MGSGGGRKGAARQYNRSKEPRLRWTAELHRSFVRAIDCLGGQHKATPKFILQLMDVRGLTISHVKSHLQLNQLYFYSFLMLPSDMQPQPHLKKHSFCSDEQSPKEFMLCPPIKRAKVGTEGSGKHRCMQGSSDTRSAPPAGTRHFIDDCMQLREVSMDRRSAHDAAAAVRAPAAASNLQALGFWVQGASEEPFMVHQISKPKAHQLNHMVRKLSCKENHEDRLFTVSSAARDEPTKKCASPLSLAIGQKAANAISSWPSEGSCVISPSPRSFSDCSGPPGCSFVGQRVNLELSLSICGS</sequence>
<dbReference type="EnsemblPlants" id="OB02G34860.1">
    <property type="protein sequence ID" value="OB02G34860.1"/>
    <property type="gene ID" value="OB02G34860"/>
</dbReference>
<organism evidence="6">
    <name type="scientific">Oryza brachyantha</name>
    <name type="common">malo sina</name>
    <dbReference type="NCBI Taxonomy" id="4533"/>
    <lineage>
        <taxon>Eukaryota</taxon>
        <taxon>Viridiplantae</taxon>
        <taxon>Streptophyta</taxon>
        <taxon>Embryophyta</taxon>
        <taxon>Tracheophyta</taxon>
        <taxon>Spermatophyta</taxon>
        <taxon>Magnoliopsida</taxon>
        <taxon>Liliopsida</taxon>
        <taxon>Poales</taxon>
        <taxon>Poaceae</taxon>
        <taxon>BOP clade</taxon>
        <taxon>Oryzoideae</taxon>
        <taxon>Oryzeae</taxon>
        <taxon>Oryzinae</taxon>
        <taxon>Oryza</taxon>
    </lineage>
</organism>
<dbReference type="STRING" id="4533.J3LFR9"/>
<dbReference type="Gramene" id="OB02G34860.1">
    <property type="protein sequence ID" value="OB02G34860.1"/>
    <property type="gene ID" value="OB02G34860"/>
</dbReference>
<dbReference type="HOGENOM" id="CLU_062113_0_0_1"/>
<name>J3LFR9_ORYBR</name>
<proteinExistence type="predicted"/>
<dbReference type="PANTHER" id="PTHR31314:SF64">
    <property type="entry name" value="OS02G0672300 PROTEIN"/>
    <property type="match status" value="1"/>
</dbReference>
<keyword evidence="1" id="KW-0805">Transcription regulation</keyword>
<dbReference type="GO" id="GO:0003700">
    <property type="term" value="F:DNA-binding transcription factor activity"/>
    <property type="evidence" value="ECO:0007669"/>
    <property type="project" value="InterPro"/>
</dbReference>